<protein>
    <submittedName>
        <fullName evidence="1">Uncharacterized protein</fullName>
    </submittedName>
</protein>
<sequence>MMHGGDTRYEQRVEFVHFAARGAASILIAFKYQT</sequence>
<evidence type="ECO:0000313" key="2">
    <source>
        <dbReference type="Proteomes" id="UP000185151"/>
    </source>
</evidence>
<proteinExistence type="predicted"/>
<dbReference type="Proteomes" id="UP000185151">
    <property type="component" value="Unassembled WGS sequence"/>
</dbReference>
<organism evidence="1 2">
    <name type="scientific">Paraburkholderia phenazinium</name>
    <dbReference type="NCBI Taxonomy" id="60549"/>
    <lineage>
        <taxon>Bacteria</taxon>
        <taxon>Pseudomonadati</taxon>
        <taxon>Pseudomonadota</taxon>
        <taxon>Betaproteobacteria</taxon>
        <taxon>Burkholderiales</taxon>
        <taxon>Burkholderiaceae</taxon>
        <taxon>Paraburkholderia</taxon>
    </lineage>
</organism>
<evidence type="ECO:0000313" key="1">
    <source>
        <dbReference type="EMBL" id="SIO04148.1"/>
    </source>
</evidence>
<gene>
    <name evidence="1" type="ORF">SAMN05444165_0637</name>
</gene>
<accession>A0A1N6G9G9</accession>
<name>A0A1N6G9G9_9BURK</name>
<dbReference type="EMBL" id="FSRU01000001">
    <property type="protein sequence ID" value="SIO04148.1"/>
    <property type="molecule type" value="Genomic_DNA"/>
</dbReference>
<keyword evidence="2" id="KW-1185">Reference proteome</keyword>
<dbReference type="AlphaFoldDB" id="A0A1N6G9G9"/>
<reference evidence="1 2" key="1">
    <citation type="submission" date="2016-11" db="EMBL/GenBank/DDBJ databases">
        <authorList>
            <person name="Jaros S."/>
            <person name="Januszkiewicz K."/>
            <person name="Wedrychowicz H."/>
        </authorList>
    </citation>
    <scope>NUCLEOTIDE SEQUENCE [LARGE SCALE GENOMIC DNA]</scope>
    <source>
        <strain evidence="1 2">GAS95</strain>
    </source>
</reference>